<sequence length="96" mass="11139">MKKIMHLCKDPFAQVLTFLSAILTSILYKRPDYLINTYDEKFHVFRLMSLIGALNDDQIVPQSDPYSIRGFGNAANLFYGPLTSWLMVPIYFHSYI</sequence>
<dbReference type="RefSeq" id="WP_070787029.1">
    <property type="nucleotide sequence ID" value="NZ_MKIQ01000002.1"/>
</dbReference>
<proteinExistence type="predicted"/>
<reference evidence="2" key="1">
    <citation type="submission" date="2016-09" db="EMBL/GenBank/DDBJ databases">
        <title>Draft genome sequence of a novel species of the family Streptococcaceae isolated from flowers.</title>
        <authorList>
            <person name="Chuah L.-O."/>
            <person name="Yap K.-P."/>
            <person name="Thong K.L."/>
            <person name="Liong M.T."/>
            <person name="Ahmad R."/>
            <person name="Rusul G."/>
        </authorList>
    </citation>
    <scope>NUCLEOTIDE SEQUENCE [LARGE SCALE GENOMIC DNA]</scope>
    <source>
        <strain evidence="2">HibF3</strain>
    </source>
</reference>
<dbReference type="Proteomes" id="UP000177273">
    <property type="component" value="Unassembled WGS sequence"/>
</dbReference>
<gene>
    <name evidence="1" type="ORF">BG262_07980</name>
</gene>
<evidence type="ECO:0000313" key="2">
    <source>
        <dbReference type="Proteomes" id="UP000177273"/>
    </source>
</evidence>
<dbReference type="OrthoDB" id="2242726at2"/>
<name>A0A9Q5JIM8_9LACT</name>
<comment type="caution">
    <text evidence="1">The sequence shown here is derived from an EMBL/GenBank/DDBJ whole genome shotgun (WGS) entry which is preliminary data.</text>
</comment>
<dbReference type="AlphaFoldDB" id="A0A9Q5JIM8"/>
<dbReference type="EMBL" id="MKIQ01000002">
    <property type="protein sequence ID" value="OFI47921.1"/>
    <property type="molecule type" value="Genomic_DNA"/>
</dbReference>
<organism evidence="1 2">
    <name type="scientific">Floricoccus penangensis</name>
    <dbReference type="NCBI Taxonomy" id="1859475"/>
    <lineage>
        <taxon>Bacteria</taxon>
        <taxon>Bacillati</taxon>
        <taxon>Bacillota</taxon>
        <taxon>Bacilli</taxon>
        <taxon>Lactobacillales</taxon>
        <taxon>Streptococcaceae</taxon>
        <taxon>Floricoccus</taxon>
    </lineage>
</organism>
<accession>A0A9Q5JIM8</accession>
<protein>
    <submittedName>
        <fullName evidence="1">Uncharacterized protein</fullName>
    </submittedName>
</protein>
<evidence type="ECO:0000313" key="1">
    <source>
        <dbReference type="EMBL" id="OFI47921.1"/>
    </source>
</evidence>
<keyword evidence="2" id="KW-1185">Reference proteome</keyword>